<name>A0A0G0EYI9_9BACT</name>
<dbReference type="Proteomes" id="UP000034075">
    <property type="component" value="Unassembled WGS sequence"/>
</dbReference>
<evidence type="ECO:0008006" key="3">
    <source>
        <dbReference type="Google" id="ProtNLM"/>
    </source>
</evidence>
<evidence type="ECO:0000313" key="2">
    <source>
        <dbReference type="Proteomes" id="UP000034075"/>
    </source>
</evidence>
<sequence>METAQFQIIEGKVPVLISAPHARSHRRPTLLGKYKLGEPYTETIVKEVSQRVGSFGIYLSDECNYDPNYHKERKNEYKQAVKEIITKNKIERFLDIHGLRDNQSYDIALYYPTKFRKSLELAYEIEDALNHGLLNGISIRIFRFLDNGQETLGEYVAAKLRIPSVQIEVSRYIRDDDRLREAFISNFSTLVGKYI</sequence>
<dbReference type="AlphaFoldDB" id="A0A0G0EYI9"/>
<protein>
    <recommendedName>
        <fullName evidence="3">N-formylglutamate amidohydrolase</fullName>
    </recommendedName>
</protein>
<reference evidence="1 2" key="1">
    <citation type="journal article" date="2015" name="Nature">
        <title>rRNA introns, odd ribosomes, and small enigmatic genomes across a large radiation of phyla.</title>
        <authorList>
            <person name="Brown C.T."/>
            <person name="Hug L.A."/>
            <person name="Thomas B.C."/>
            <person name="Sharon I."/>
            <person name="Castelle C.J."/>
            <person name="Singh A."/>
            <person name="Wilkins M.J."/>
            <person name="Williams K.H."/>
            <person name="Banfield J.F."/>
        </authorList>
    </citation>
    <scope>NUCLEOTIDE SEQUENCE [LARGE SCALE GENOMIC DNA]</scope>
</reference>
<organism evidence="1 2">
    <name type="scientific">candidate division WS6 bacterium GW2011_GWC2_36_7</name>
    <dbReference type="NCBI Taxonomy" id="1619091"/>
    <lineage>
        <taxon>Bacteria</taxon>
        <taxon>Candidatus Dojkabacteria</taxon>
    </lineage>
</organism>
<comment type="caution">
    <text evidence="1">The sequence shown here is derived from an EMBL/GenBank/DDBJ whole genome shotgun (WGS) entry which is preliminary data.</text>
</comment>
<proteinExistence type="predicted"/>
<accession>A0A0G0EYI9</accession>
<dbReference type="EMBL" id="LBSF01000008">
    <property type="protein sequence ID" value="KKQ11973.1"/>
    <property type="molecule type" value="Genomic_DNA"/>
</dbReference>
<gene>
    <name evidence="1" type="ORF">US24_C0008G0005</name>
</gene>
<evidence type="ECO:0000313" key="1">
    <source>
        <dbReference type="EMBL" id="KKQ11973.1"/>
    </source>
</evidence>